<dbReference type="Pfam" id="PF16220">
    <property type="entry name" value="DUF4880"/>
    <property type="match status" value="1"/>
</dbReference>
<protein>
    <submittedName>
        <fullName evidence="3">FecR family protein</fullName>
    </submittedName>
</protein>
<sequence>MDDSRQIERDAAGWLVRFHADDWDEGQREALDAWLSASTRHRVAFLRLQAAWHETGRLQALAAGPYGGGVPERRSGTAPGIGPATMSTATEATRLPDLDNLTFAARPASPSRRGGWRHALAASVATIAVGLAAWAGWQLTGRHESSVASGMGQVQTFTLADGSVATLSSDSRVHVRFTRGRRDVTLVSGEAYFDVARDTRRPFVVKADGRRVAAVGTRFSVRRDAQALRVVVTEGKVRLDAHPSADGRASPVSLLPAGSVATASRAGVLVQSMPVAEAERFLEWRSGFLTFNDATLAVAANEFNRFNRRKLELGDPEVARLHVGGNFRWSNLDAFVTLLELGFPVRAERLPDRIVLHSD</sequence>
<feature type="domain" description="FecR N-terminal" evidence="2">
    <location>
        <begin position="10"/>
        <end position="50"/>
    </location>
</feature>
<dbReference type="PANTHER" id="PTHR30273">
    <property type="entry name" value="PERIPLASMIC SIGNAL SENSOR AND SIGMA FACTOR ACTIVATOR FECR-RELATED"/>
    <property type="match status" value="1"/>
</dbReference>
<organism evidence="3 4">
    <name type="scientific">Aerolutibacter ruishenii</name>
    <dbReference type="NCBI Taxonomy" id="686800"/>
    <lineage>
        <taxon>Bacteria</taxon>
        <taxon>Pseudomonadati</taxon>
        <taxon>Pseudomonadota</taxon>
        <taxon>Gammaproteobacteria</taxon>
        <taxon>Lysobacterales</taxon>
        <taxon>Lysobacteraceae</taxon>
        <taxon>Aerolutibacter</taxon>
    </lineage>
</organism>
<evidence type="ECO:0000313" key="3">
    <source>
        <dbReference type="EMBL" id="TWI12705.1"/>
    </source>
</evidence>
<dbReference type="Gene3D" id="2.60.120.1440">
    <property type="match status" value="1"/>
</dbReference>
<dbReference type="RefSeq" id="WP_144812911.1">
    <property type="nucleotide sequence ID" value="NZ_VLKP01000003.1"/>
</dbReference>
<evidence type="ECO:0000259" key="2">
    <source>
        <dbReference type="Pfam" id="PF16220"/>
    </source>
</evidence>
<feature type="domain" description="FecR protein" evidence="1">
    <location>
        <begin position="147"/>
        <end position="238"/>
    </location>
</feature>
<reference evidence="3 4" key="1">
    <citation type="journal article" date="2015" name="Stand. Genomic Sci.">
        <title>Genomic Encyclopedia of Bacterial and Archaeal Type Strains, Phase III: the genomes of soil and plant-associated and newly described type strains.</title>
        <authorList>
            <person name="Whitman W.B."/>
            <person name="Woyke T."/>
            <person name="Klenk H.P."/>
            <person name="Zhou Y."/>
            <person name="Lilburn T.G."/>
            <person name="Beck B.J."/>
            <person name="De Vos P."/>
            <person name="Vandamme P."/>
            <person name="Eisen J.A."/>
            <person name="Garrity G."/>
            <person name="Hugenholtz P."/>
            <person name="Kyrpides N.C."/>
        </authorList>
    </citation>
    <scope>NUCLEOTIDE SEQUENCE [LARGE SCALE GENOMIC DNA]</scope>
    <source>
        <strain evidence="3 4">CGMCC 1.10136</strain>
    </source>
</reference>
<dbReference type="PIRSF" id="PIRSF018266">
    <property type="entry name" value="FecR"/>
    <property type="match status" value="1"/>
</dbReference>
<dbReference type="OrthoDB" id="9771237at2"/>
<keyword evidence="4" id="KW-1185">Reference proteome</keyword>
<dbReference type="InterPro" id="IPR006860">
    <property type="entry name" value="FecR"/>
</dbReference>
<comment type="caution">
    <text evidence="3">The sequence shown here is derived from an EMBL/GenBank/DDBJ whole genome shotgun (WGS) entry which is preliminary data.</text>
</comment>
<accession>A0A562LYI2</accession>
<proteinExistence type="predicted"/>
<dbReference type="Pfam" id="PF04773">
    <property type="entry name" value="FecR"/>
    <property type="match status" value="1"/>
</dbReference>
<evidence type="ECO:0000313" key="4">
    <source>
        <dbReference type="Proteomes" id="UP000316471"/>
    </source>
</evidence>
<dbReference type="AlphaFoldDB" id="A0A562LYI2"/>
<evidence type="ECO:0000259" key="1">
    <source>
        <dbReference type="Pfam" id="PF04773"/>
    </source>
</evidence>
<dbReference type="GO" id="GO:0016989">
    <property type="term" value="F:sigma factor antagonist activity"/>
    <property type="evidence" value="ECO:0007669"/>
    <property type="project" value="TreeGrafter"/>
</dbReference>
<name>A0A562LYI2_9GAMM</name>
<dbReference type="PANTHER" id="PTHR30273:SF2">
    <property type="entry name" value="PROTEIN FECR"/>
    <property type="match status" value="1"/>
</dbReference>
<dbReference type="Proteomes" id="UP000316471">
    <property type="component" value="Unassembled WGS sequence"/>
</dbReference>
<dbReference type="InterPro" id="IPR032623">
    <property type="entry name" value="FecR_N"/>
</dbReference>
<gene>
    <name evidence="3" type="ORF">IP93_01050</name>
</gene>
<dbReference type="EMBL" id="VLKP01000003">
    <property type="protein sequence ID" value="TWI12705.1"/>
    <property type="molecule type" value="Genomic_DNA"/>
</dbReference>
<dbReference type="InterPro" id="IPR012373">
    <property type="entry name" value="Ferrdict_sens_TM"/>
</dbReference>